<dbReference type="PANTHER" id="PTHR43649:SF12">
    <property type="entry name" value="DIACETYLCHITOBIOSE BINDING PROTEIN DASA"/>
    <property type="match status" value="1"/>
</dbReference>
<dbReference type="RefSeq" id="WP_388005710.1">
    <property type="nucleotide sequence ID" value="NZ_JBHUEE010000004.1"/>
</dbReference>
<gene>
    <name evidence="1" type="ORF">ACFSE6_09670</name>
</gene>
<keyword evidence="2" id="KW-1185">Reference proteome</keyword>
<sequence>MYGPQGRRLTTPMSRRGVLGLGGGAALAGMLAACSGNSASGGGDGEIGGTVRFAWWGNAQRQEVYTQFAQAFSEQEPEVTVQVEPAEYSAYLDRIAVQAGGRDLPDVFWLPANQVTSYAANDVLLDVETLPSGVLDLSAIPADQVDSWRIDGVLNALVYSQYSPAIQIDTTALSDVGIDGVPDDESWDWDDFMALAQEYADAAGDGNWGIATQASFYQHAHMWIRQQGAEVFDQEGNIGFDEAVLADWYQFWQNGIDAGAVMPPEITAGQTQWTQTNHQTALYMVQLNQFADNAGFSQGHDLQLAKYPVAPSAGEDYQFHYYTRIPISAVTENAATAGAFVDYMLNDPSGAEMVGLASGIPVNPDVVDAIRDLGDETDLKIIEMQDRIDQQPMRLRPEPPPAGADWQSLIEDTADNIFNGGQPIGDAVAAGMADLQRQLDRG</sequence>
<dbReference type="Pfam" id="PF13416">
    <property type="entry name" value="SBP_bac_8"/>
    <property type="match status" value="1"/>
</dbReference>
<organism evidence="1 2">
    <name type="scientific">Georgenia deserti</name>
    <dbReference type="NCBI Taxonomy" id="2093781"/>
    <lineage>
        <taxon>Bacteria</taxon>
        <taxon>Bacillati</taxon>
        <taxon>Actinomycetota</taxon>
        <taxon>Actinomycetes</taxon>
        <taxon>Micrococcales</taxon>
        <taxon>Bogoriellaceae</taxon>
        <taxon>Georgenia</taxon>
    </lineage>
</organism>
<dbReference type="Proteomes" id="UP001597277">
    <property type="component" value="Unassembled WGS sequence"/>
</dbReference>
<protein>
    <submittedName>
        <fullName evidence="1">ABC transporter substrate-binding protein</fullName>
    </submittedName>
</protein>
<dbReference type="PROSITE" id="PS51318">
    <property type="entry name" value="TAT"/>
    <property type="match status" value="1"/>
</dbReference>
<dbReference type="EMBL" id="JBHUEE010000004">
    <property type="protein sequence ID" value="MFD1718103.1"/>
    <property type="molecule type" value="Genomic_DNA"/>
</dbReference>
<dbReference type="InterPro" id="IPR050490">
    <property type="entry name" value="Bact_solute-bd_prot1"/>
</dbReference>
<dbReference type="PANTHER" id="PTHR43649">
    <property type="entry name" value="ARABINOSE-BINDING PROTEIN-RELATED"/>
    <property type="match status" value="1"/>
</dbReference>
<dbReference type="SUPFAM" id="SSF53850">
    <property type="entry name" value="Periplasmic binding protein-like II"/>
    <property type="match status" value="1"/>
</dbReference>
<dbReference type="Gene3D" id="3.40.190.10">
    <property type="entry name" value="Periplasmic binding protein-like II"/>
    <property type="match status" value="2"/>
</dbReference>
<name>A0ABW4L3S9_9MICO</name>
<reference evidence="2" key="1">
    <citation type="journal article" date="2019" name="Int. J. Syst. Evol. Microbiol.">
        <title>The Global Catalogue of Microorganisms (GCM) 10K type strain sequencing project: providing services to taxonomists for standard genome sequencing and annotation.</title>
        <authorList>
            <consortium name="The Broad Institute Genomics Platform"/>
            <consortium name="The Broad Institute Genome Sequencing Center for Infectious Disease"/>
            <person name="Wu L."/>
            <person name="Ma J."/>
        </authorList>
    </citation>
    <scope>NUCLEOTIDE SEQUENCE [LARGE SCALE GENOMIC DNA]</scope>
    <source>
        <strain evidence="2">JCM 17130</strain>
    </source>
</reference>
<dbReference type="InterPro" id="IPR006311">
    <property type="entry name" value="TAT_signal"/>
</dbReference>
<dbReference type="InterPro" id="IPR006059">
    <property type="entry name" value="SBP"/>
</dbReference>
<proteinExistence type="predicted"/>
<evidence type="ECO:0000313" key="1">
    <source>
        <dbReference type="EMBL" id="MFD1718103.1"/>
    </source>
</evidence>
<dbReference type="PROSITE" id="PS51257">
    <property type="entry name" value="PROKAR_LIPOPROTEIN"/>
    <property type="match status" value="1"/>
</dbReference>
<evidence type="ECO:0000313" key="2">
    <source>
        <dbReference type="Proteomes" id="UP001597277"/>
    </source>
</evidence>
<accession>A0ABW4L3S9</accession>
<comment type="caution">
    <text evidence="1">The sequence shown here is derived from an EMBL/GenBank/DDBJ whole genome shotgun (WGS) entry which is preliminary data.</text>
</comment>